<evidence type="ECO:0000256" key="1">
    <source>
        <dbReference type="ARBA" id="ARBA00005181"/>
    </source>
</evidence>
<comment type="catalytic activity">
    <reaction evidence="7 8">
        <text>(2S)-4-acetamido-2-aminobutanoate = L-ectoine + H2O</text>
        <dbReference type="Rhea" id="RHEA:17281"/>
        <dbReference type="ChEBI" id="CHEBI:15377"/>
        <dbReference type="ChEBI" id="CHEBI:58515"/>
        <dbReference type="ChEBI" id="CHEBI:58929"/>
        <dbReference type="EC" id="4.2.1.108"/>
    </reaction>
</comment>
<evidence type="ECO:0000256" key="4">
    <source>
        <dbReference type="ARBA" id="ARBA00019707"/>
    </source>
</evidence>
<comment type="function">
    <text evidence="8">Catalyzes the circularization of gamma-N-acetyl-alpha,gamma-diaminobutyric acid (ADABA) to ectoine (1,4,5,6-tetrahydro-2-methyl-4-pyrimidine carboxylic acid), which is an excellent osmoprotectant.</text>
</comment>
<dbReference type="EC" id="4.2.1.108" evidence="3 8"/>
<dbReference type="InterPro" id="IPR014710">
    <property type="entry name" value="RmlC-like_jellyroll"/>
</dbReference>
<dbReference type="InterPro" id="IPR011051">
    <property type="entry name" value="RmlC_Cupin_sf"/>
</dbReference>
<dbReference type="PANTHER" id="PTHR39289:SF1">
    <property type="entry name" value="L-ECTOINE SYNTHASE"/>
    <property type="match status" value="1"/>
</dbReference>
<comment type="caution">
    <text evidence="9">The sequence shown here is derived from an EMBL/GenBank/DDBJ whole genome shotgun (WGS) entry which is preliminary data.</text>
</comment>
<evidence type="ECO:0000313" key="9">
    <source>
        <dbReference type="EMBL" id="TXR51402.1"/>
    </source>
</evidence>
<dbReference type="UniPathway" id="UPA00067">
    <property type="reaction ID" value="UER00123"/>
</dbReference>
<accession>A0A5C8YZV1</accession>
<dbReference type="NCBIfam" id="NF009806">
    <property type="entry name" value="PRK13290.1"/>
    <property type="match status" value="1"/>
</dbReference>
<comment type="pathway">
    <text evidence="1 8">Amine and polyamine biosynthesis; ectoine biosynthesis; L-ectoine from L-aspartate 4-semialdehyde: step 3/3.</text>
</comment>
<evidence type="ECO:0000256" key="6">
    <source>
        <dbReference type="ARBA" id="ARBA00033271"/>
    </source>
</evidence>
<dbReference type="Gene3D" id="2.60.120.10">
    <property type="entry name" value="Jelly Rolls"/>
    <property type="match status" value="1"/>
</dbReference>
<protein>
    <recommendedName>
        <fullName evidence="4 8">L-ectoine synthase</fullName>
        <ecNumber evidence="3 8">4.2.1.108</ecNumber>
    </recommendedName>
    <alternativeName>
        <fullName evidence="6 8">N-acetyldiaminobutyrate dehydratase</fullName>
    </alternativeName>
</protein>
<dbReference type="EMBL" id="VKAD01000003">
    <property type="protein sequence ID" value="TXR51402.1"/>
    <property type="molecule type" value="Genomic_DNA"/>
</dbReference>
<sequence length="134" mass="15100">MIVRTLQQAEQNGRKIISPDGNWDSTRMLLKDDQMGFSFHITTIYKGADFAMHYQNHLESVYCISGEGEVETVADGKVYPIKPGTLYILDKHDQHFLRAFSEMKMACVFNPPLSGSEVHNAEGAYELEADALDL</sequence>
<dbReference type="SUPFAM" id="SSF51182">
    <property type="entry name" value="RmlC-like cupins"/>
    <property type="match status" value="1"/>
</dbReference>
<dbReference type="CDD" id="cd06978">
    <property type="entry name" value="cupin_EctC"/>
    <property type="match status" value="1"/>
</dbReference>
<keyword evidence="10" id="KW-1185">Reference proteome</keyword>
<evidence type="ECO:0000256" key="3">
    <source>
        <dbReference type="ARBA" id="ARBA00013192"/>
    </source>
</evidence>
<proteinExistence type="inferred from homology"/>
<evidence type="ECO:0000256" key="5">
    <source>
        <dbReference type="ARBA" id="ARBA00023239"/>
    </source>
</evidence>
<evidence type="ECO:0000256" key="8">
    <source>
        <dbReference type="HAMAP-Rule" id="MF_01255"/>
    </source>
</evidence>
<reference evidence="9 10" key="1">
    <citation type="submission" date="2019-07" db="EMBL/GenBank/DDBJ databases">
        <title>Reinekea sp. strain SSH23 genome sequencing and assembly.</title>
        <authorList>
            <person name="Kim I."/>
        </authorList>
    </citation>
    <scope>NUCLEOTIDE SEQUENCE [LARGE SCALE GENOMIC DNA]</scope>
    <source>
        <strain evidence="9 10">SSH23</strain>
    </source>
</reference>
<dbReference type="Proteomes" id="UP000321764">
    <property type="component" value="Unassembled WGS sequence"/>
</dbReference>
<comment type="similarity">
    <text evidence="2 8">Belongs to the ectoine synthase family.</text>
</comment>
<dbReference type="OrthoDB" id="9801830at2"/>
<organism evidence="9 10">
    <name type="scientific">Reinekea thalattae</name>
    <dbReference type="NCBI Taxonomy" id="2593301"/>
    <lineage>
        <taxon>Bacteria</taxon>
        <taxon>Pseudomonadati</taxon>
        <taxon>Pseudomonadota</taxon>
        <taxon>Gammaproteobacteria</taxon>
        <taxon>Oceanospirillales</taxon>
        <taxon>Saccharospirillaceae</taxon>
        <taxon>Reinekea</taxon>
    </lineage>
</organism>
<dbReference type="GO" id="GO:0033990">
    <property type="term" value="F:ectoine synthase activity"/>
    <property type="evidence" value="ECO:0007669"/>
    <property type="project" value="UniProtKB-EC"/>
</dbReference>
<evidence type="ECO:0000256" key="2">
    <source>
        <dbReference type="ARBA" id="ARBA00009637"/>
    </source>
</evidence>
<dbReference type="InterPro" id="IPR010462">
    <property type="entry name" value="Ectoine_synth"/>
</dbReference>
<dbReference type="GO" id="GO:0019491">
    <property type="term" value="P:ectoine biosynthetic process"/>
    <property type="evidence" value="ECO:0007669"/>
    <property type="project" value="UniProtKB-UniRule"/>
</dbReference>
<dbReference type="HAMAP" id="MF_01255">
    <property type="entry name" value="Ectoine_synth"/>
    <property type="match status" value="1"/>
</dbReference>
<gene>
    <name evidence="8" type="primary">ectC</name>
    <name evidence="9" type="ORF">FME95_12815</name>
</gene>
<dbReference type="AlphaFoldDB" id="A0A5C8YZV1"/>
<keyword evidence="5 8" id="KW-0456">Lyase</keyword>
<dbReference type="Pfam" id="PF06339">
    <property type="entry name" value="Ectoine_synth"/>
    <property type="match status" value="1"/>
</dbReference>
<evidence type="ECO:0000256" key="7">
    <source>
        <dbReference type="ARBA" id="ARBA00048714"/>
    </source>
</evidence>
<dbReference type="PANTHER" id="PTHR39289">
    <property type="match status" value="1"/>
</dbReference>
<evidence type="ECO:0000313" key="10">
    <source>
        <dbReference type="Proteomes" id="UP000321764"/>
    </source>
</evidence>
<name>A0A5C8YZV1_9GAMM</name>
<dbReference type="RefSeq" id="WP_147714897.1">
    <property type="nucleotide sequence ID" value="NZ_VKAD01000003.1"/>
</dbReference>